<name>A0A8H7UDB5_MORIS</name>
<dbReference type="Gene3D" id="3.30.830.10">
    <property type="entry name" value="Metalloenzyme, LuxS/M16 peptidase-like"/>
    <property type="match status" value="2"/>
</dbReference>
<evidence type="ECO:0000259" key="11">
    <source>
        <dbReference type="Pfam" id="PF00675"/>
    </source>
</evidence>
<keyword evidence="4" id="KW-0999">Mitochondrion inner membrane</keyword>
<dbReference type="PANTHER" id="PTHR11851:SF209">
    <property type="entry name" value="CYTOCHROME B-C1 COMPLEX SUBUNIT 2, MITOCHONDRIAL"/>
    <property type="match status" value="1"/>
</dbReference>
<dbReference type="AlphaFoldDB" id="A0A8H7UDB5"/>
<keyword evidence="6" id="KW-0249">Electron transport</keyword>
<comment type="subcellular location">
    <subcellularLocation>
        <location evidence="1">Mitochondrion inner membrane</location>
        <topology evidence="1">Peripheral membrane protein</topology>
        <orientation evidence="1">Matrix side</orientation>
    </subcellularLocation>
</comment>
<dbReference type="InterPro" id="IPR050361">
    <property type="entry name" value="MPP/UQCRC_Complex"/>
</dbReference>
<gene>
    <name evidence="13" type="ORF">INT43_001621</name>
</gene>
<accession>A0A8H7UDB5</accession>
<dbReference type="GO" id="GO:0046872">
    <property type="term" value="F:metal ion binding"/>
    <property type="evidence" value="ECO:0007669"/>
    <property type="project" value="InterPro"/>
</dbReference>
<organism evidence="13 14">
    <name type="scientific">Mortierella isabellina</name>
    <name type="common">Filamentous fungus</name>
    <name type="synonym">Umbelopsis isabellina</name>
    <dbReference type="NCBI Taxonomy" id="91625"/>
    <lineage>
        <taxon>Eukaryota</taxon>
        <taxon>Fungi</taxon>
        <taxon>Fungi incertae sedis</taxon>
        <taxon>Mucoromycota</taxon>
        <taxon>Mucoromycotina</taxon>
        <taxon>Umbelopsidomycetes</taxon>
        <taxon>Umbelopsidales</taxon>
        <taxon>Umbelopsidaceae</taxon>
        <taxon>Umbelopsis</taxon>
    </lineage>
</organism>
<keyword evidence="14" id="KW-1185">Reference proteome</keyword>
<feature type="domain" description="Peptidase M16 N-terminal" evidence="11">
    <location>
        <begin position="39"/>
        <end position="183"/>
    </location>
</feature>
<dbReference type="EMBL" id="JAEPQZ010000007">
    <property type="protein sequence ID" value="KAG2178775.1"/>
    <property type="molecule type" value="Genomic_DNA"/>
</dbReference>
<evidence type="ECO:0000256" key="1">
    <source>
        <dbReference type="ARBA" id="ARBA00004443"/>
    </source>
</evidence>
<protein>
    <recommendedName>
        <fullName evidence="10">Cytochrome b-c1 complex subunit 2, mitochondrial</fullName>
    </recommendedName>
</protein>
<dbReference type="GO" id="GO:0005743">
    <property type="term" value="C:mitochondrial inner membrane"/>
    <property type="evidence" value="ECO:0007669"/>
    <property type="project" value="UniProtKB-SubCell"/>
</dbReference>
<dbReference type="FunFam" id="3.30.830.10:FF:000021">
    <property type="entry name" value="Cytochrome b-c1 complex subunit 2"/>
    <property type="match status" value="1"/>
</dbReference>
<dbReference type="Proteomes" id="UP000654370">
    <property type="component" value="Unassembled WGS sequence"/>
</dbReference>
<dbReference type="InterPro" id="IPR007863">
    <property type="entry name" value="Peptidase_M16_C"/>
</dbReference>
<comment type="similarity">
    <text evidence="9">Belongs to the peptidase M16 family. UQCRC2/QCR2 subfamily.</text>
</comment>
<evidence type="ECO:0000313" key="13">
    <source>
        <dbReference type="EMBL" id="KAG2178775.1"/>
    </source>
</evidence>
<reference evidence="13" key="1">
    <citation type="submission" date="2020-12" db="EMBL/GenBank/DDBJ databases">
        <title>Metabolic potential, ecology and presence of endohyphal bacteria is reflected in genomic diversity of Mucoromycotina.</title>
        <authorList>
            <person name="Muszewska A."/>
            <person name="Okrasinska A."/>
            <person name="Steczkiewicz K."/>
            <person name="Drgas O."/>
            <person name="Orlowska M."/>
            <person name="Perlinska-Lenart U."/>
            <person name="Aleksandrzak-Piekarczyk T."/>
            <person name="Szatraj K."/>
            <person name="Zielenkiewicz U."/>
            <person name="Pilsyk S."/>
            <person name="Malc E."/>
            <person name="Mieczkowski P."/>
            <person name="Kruszewska J.S."/>
            <person name="Biernat P."/>
            <person name="Pawlowska J."/>
        </authorList>
    </citation>
    <scope>NUCLEOTIDE SEQUENCE</scope>
    <source>
        <strain evidence="13">WA0000067209</strain>
    </source>
</reference>
<evidence type="ECO:0000259" key="12">
    <source>
        <dbReference type="Pfam" id="PF05193"/>
    </source>
</evidence>
<keyword evidence="8" id="KW-0472">Membrane</keyword>
<keyword evidence="7" id="KW-0496">Mitochondrion</keyword>
<sequence length="431" mass="44734">MLASSRKAVASVPTILKANYSAAAAANGAQISSAKNGIKVASVQDASATAGLAVVVKGGVRGENSSNAGVSHFLKNYGFKNTNNRTALRIVREAEIAGAVLSSSLTRESIVYSAEFLKGDASQFAEILGDVVSGQKFQDHEFVDVSKQTALESAHAYSTPAIAAIEAAHNAAFRNGLGNSLYASKTSRVSNAAVKEYAQQLFTSGNVALVGTNVDHEELKSYADAFFNLGSGSAPQVSSKYHGGELRLSAVSPFANYVLAFEGVATGSKEFAAAQVLKHILGGEHVAKWANGASLLAQASSKFSDNVDINAFNFGYKDAGLFGVQVNAPTDDISSALSAVAEQLKAVQKGVSSEDLKRGIAQAKFAAASPESRLDRLDVLGRQAHGEEVAAYDNVQADDVAKVAESILKSNSTAVAVGNLHALPFADSLSL</sequence>
<evidence type="ECO:0000256" key="9">
    <source>
        <dbReference type="ARBA" id="ARBA00038146"/>
    </source>
</evidence>
<dbReference type="FunFam" id="3.30.830.10:FF:000039">
    <property type="entry name" value="Ubiquinol-cytochrome c reductase core subunit 2"/>
    <property type="match status" value="1"/>
</dbReference>
<evidence type="ECO:0000256" key="6">
    <source>
        <dbReference type="ARBA" id="ARBA00022982"/>
    </source>
</evidence>
<evidence type="ECO:0000256" key="8">
    <source>
        <dbReference type="ARBA" id="ARBA00023136"/>
    </source>
</evidence>
<evidence type="ECO:0000256" key="7">
    <source>
        <dbReference type="ARBA" id="ARBA00023128"/>
    </source>
</evidence>
<dbReference type="SUPFAM" id="SSF63411">
    <property type="entry name" value="LuxS/MPP-like metallohydrolase"/>
    <property type="match status" value="2"/>
</dbReference>
<proteinExistence type="inferred from homology"/>
<dbReference type="InterPro" id="IPR011765">
    <property type="entry name" value="Pept_M16_N"/>
</dbReference>
<evidence type="ECO:0000256" key="5">
    <source>
        <dbReference type="ARBA" id="ARBA00022946"/>
    </source>
</evidence>
<evidence type="ECO:0000256" key="10">
    <source>
        <dbReference type="ARBA" id="ARBA00040751"/>
    </source>
</evidence>
<keyword evidence="2" id="KW-0813">Transport</keyword>
<evidence type="ECO:0000256" key="2">
    <source>
        <dbReference type="ARBA" id="ARBA00022448"/>
    </source>
</evidence>
<dbReference type="PANTHER" id="PTHR11851">
    <property type="entry name" value="METALLOPROTEASE"/>
    <property type="match status" value="1"/>
</dbReference>
<comment type="caution">
    <text evidence="13">The sequence shown here is derived from an EMBL/GenBank/DDBJ whole genome shotgun (WGS) entry which is preliminary data.</text>
</comment>
<evidence type="ECO:0000313" key="14">
    <source>
        <dbReference type="Proteomes" id="UP000654370"/>
    </source>
</evidence>
<evidence type="ECO:0000256" key="4">
    <source>
        <dbReference type="ARBA" id="ARBA00022792"/>
    </source>
</evidence>
<keyword evidence="3" id="KW-0679">Respiratory chain</keyword>
<dbReference type="Pfam" id="PF05193">
    <property type="entry name" value="Peptidase_M16_C"/>
    <property type="match status" value="1"/>
</dbReference>
<dbReference type="InterPro" id="IPR011249">
    <property type="entry name" value="Metalloenz_LuxS/M16"/>
</dbReference>
<feature type="domain" description="Peptidase M16 C-terminal" evidence="12">
    <location>
        <begin position="189"/>
        <end position="362"/>
    </location>
</feature>
<dbReference type="OrthoDB" id="6369905at2759"/>
<evidence type="ECO:0000256" key="3">
    <source>
        <dbReference type="ARBA" id="ARBA00022660"/>
    </source>
</evidence>
<dbReference type="Pfam" id="PF00675">
    <property type="entry name" value="Peptidase_M16"/>
    <property type="match status" value="1"/>
</dbReference>
<keyword evidence="5" id="KW-0809">Transit peptide</keyword>